<dbReference type="GO" id="GO:0030145">
    <property type="term" value="F:manganese ion binding"/>
    <property type="evidence" value="ECO:0007669"/>
    <property type="project" value="UniProtKB-UniRule"/>
</dbReference>
<evidence type="ECO:0000259" key="10">
    <source>
        <dbReference type="Pfam" id="PF16582"/>
    </source>
</evidence>
<dbReference type="InterPro" id="IPR029035">
    <property type="entry name" value="DHS-like_NAD/FAD-binding_dom"/>
</dbReference>
<dbReference type="SUPFAM" id="SSF52467">
    <property type="entry name" value="DHS-like NAD/FAD-binding domain"/>
    <property type="match status" value="1"/>
</dbReference>
<sequence length="583" mass="63743">MNDRDALTAYAASFVDELAENGVKHVVVSPGSRSTPLALLLVEHPDIEIHINVDERSAAFFALGMAKALKEPVGLLCTSGTAAANFYPAVIEAFHSRVPLIVLTADRPHELRDVGAPQAIDQIHLYGRQVKWFVEMALPESTDEMMRYARTVGARAVATAAAQPAGPVHLNFPLREPLIPNLEQAKEFRQKQPAPAVLIESGMRTLSGSQIESVAATLSQSKQGLIVCGELPDQEMKEAIVALAETLAFPLVADPLSQLRSGSNNKDVIIDAYDTFLRDEAAKAAFSPDVIIRFGAMPVSKPLLLFMKKQKQAITLVVDGGAGWREPAGLATNMIYCEERDFCQRVGEKITSSAGDEWLRLWQDVNGATKNALASVHDEAELSEGKLFALLADMLPPKSTLFVGNSMPIRDLDTFFMNNEKGIKILANRGANGIDGVVSTALGVSTVAKNTVLAIGDLSFFHDMNGLLAAKLQKQDITILLINNDGGGIFSFLPQANEKEHFEMLFGTPHGLDFSHTAKLYGGKYSKVQTWDELKSVFTESFGIQGLKIIEVPTERESNLHKHRNLWSFVSQEIKWVLNREIS</sequence>
<dbReference type="HAMAP" id="MF_01659">
    <property type="entry name" value="MenD"/>
    <property type="match status" value="1"/>
</dbReference>
<comment type="pathway">
    <text evidence="7">Quinol/quinone metabolism; menaquinone biosynthesis.</text>
</comment>
<accession>A0A1B3XUD3</accession>
<feature type="domain" description="Thiamine pyrophosphate enzyme N-terminal TPP-binding" evidence="9">
    <location>
        <begin position="11"/>
        <end position="124"/>
    </location>
</feature>
<evidence type="ECO:0000313" key="12">
    <source>
        <dbReference type="Proteomes" id="UP000077926"/>
    </source>
</evidence>
<evidence type="ECO:0000259" key="9">
    <source>
        <dbReference type="Pfam" id="PF02776"/>
    </source>
</evidence>
<keyword evidence="2 7" id="KW-0808">Transferase</keyword>
<keyword evidence="1 7" id="KW-0474">Menaquinone biosynthesis</keyword>
<dbReference type="GO" id="GO:0000287">
    <property type="term" value="F:magnesium ion binding"/>
    <property type="evidence" value="ECO:0007669"/>
    <property type="project" value="UniProtKB-UniRule"/>
</dbReference>
<feature type="domain" description="Thiamine pyrophosphate enzyme TPP-binding" evidence="8">
    <location>
        <begin position="438"/>
        <end position="552"/>
    </location>
</feature>
<organism evidence="11 12">
    <name type="scientific">Peribacillus muralis</name>
    <dbReference type="NCBI Taxonomy" id="264697"/>
    <lineage>
        <taxon>Bacteria</taxon>
        <taxon>Bacillati</taxon>
        <taxon>Bacillota</taxon>
        <taxon>Bacilli</taxon>
        <taxon>Bacillales</taxon>
        <taxon>Bacillaceae</taxon>
        <taxon>Peribacillus</taxon>
    </lineage>
</organism>
<keyword evidence="4 7" id="KW-0460">Magnesium</keyword>
<dbReference type="InterPro" id="IPR032264">
    <property type="entry name" value="MenD_middle"/>
</dbReference>
<dbReference type="RefSeq" id="WP_064462630.1">
    <property type="nucleotide sequence ID" value="NZ_CP017080.1"/>
</dbReference>
<dbReference type="Pfam" id="PF02775">
    <property type="entry name" value="TPP_enzyme_C"/>
    <property type="match status" value="1"/>
</dbReference>
<name>A0A1B3XUD3_9BACI</name>
<dbReference type="PIRSF" id="PIRSF004983">
    <property type="entry name" value="MenD"/>
    <property type="match status" value="1"/>
</dbReference>
<comment type="subunit">
    <text evidence="7">Homodimer.</text>
</comment>
<dbReference type="EMBL" id="CP017080">
    <property type="protein sequence ID" value="AOH56817.1"/>
    <property type="molecule type" value="Genomic_DNA"/>
</dbReference>
<dbReference type="Pfam" id="PF16582">
    <property type="entry name" value="TPP_enzyme_M_2"/>
    <property type="match status" value="1"/>
</dbReference>
<dbReference type="NCBIfam" id="TIGR00173">
    <property type="entry name" value="menD"/>
    <property type="match status" value="1"/>
</dbReference>
<dbReference type="PANTHER" id="PTHR42916:SF1">
    <property type="entry name" value="PROTEIN PHYLLO, CHLOROPLASTIC"/>
    <property type="match status" value="1"/>
</dbReference>
<comment type="cofactor">
    <cofactor evidence="7">
        <name>Mg(2+)</name>
        <dbReference type="ChEBI" id="CHEBI:18420"/>
    </cofactor>
    <cofactor evidence="7">
        <name>Mn(2+)</name>
        <dbReference type="ChEBI" id="CHEBI:29035"/>
    </cofactor>
</comment>
<dbReference type="UniPathway" id="UPA01057">
    <property type="reaction ID" value="UER00164"/>
</dbReference>
<dbReference type="CDD" id="cd07037">
    <property type="entry name" value="TPP_PYR_MenD"/>
    <property type="match status" value="1"/>
</dbReference>
<dbReference type="UniPathway" id="UPA00079"/>
<dbReference type="PANTHER" id="PTHR42916">
    <property type="entry name" value="2-SUCCINYL-5-ENOLPYRUVYL-6-HYDROXY-3-CYCLOHEXENE-1-CARBOXYLATE SYNTHASE"/>
    <property type="match status" value="1"/>
</dbReference>
<evidence type="ECO:0000256" key="6">
    <source>
        <dbReference type="ARBA" id="ARBA00023211"/>
    </source>
</evidence>
<dbReference type="Gene3D" id="3.40.50.970">
    <property type="match status" value="2"/>
</dbReference>
<dbReference type="KEGG" id="bmur:ABE28_020810"/>
<evidence type="ECO:0000313" key="11">
    <source>
        <dbReference type="EMBL" id="AOH56817.1"/>
    </source>
</evidence>
<feature type="domain" description="Menaquinone biosynthesis protein MenD middle" evidence="10">
    <location>
        <begin position="220"/>
        <end position="403"/>
    </location>
</feature>
<dbReference type="GO" id="GO:0009234">
    <property type="term" value="P:menaquinone biosynthetic process"/>
    <property type="evidence" value="ECO:0007669"/>
    <property type="project" value="UniProtKB-UniRule"/>
</dbReference>
<comment type="cofactor">
    <cofactor evidence="7">
        <name>thiamine diphosphate</name>
        <dbReference type="ChEBI" id="CHEBI:58937"/>
    </cofactor>
    <text evidence="7">Binds 1 thiamine pyrophosphate per subunit.</text>
</comment>
<dbReference type="InterPro" id="IPR012001">
    <property type="entry name" value="Thiamin_PyroP_enz_TPP-bd_dom"/>
</dbReference>
<comment type="catalytic activity">
    <reaction evidence="7">
        <text>isochorismate + 2-oxoglutarate + H(+) = 5-enolpyruvoyl-6-hydroxy-2-succinyl-cyclohex-3-ene-1-carboxylate + CO2</text>
        <dbReference type="Rhea" id="RHEA:25593"/>
        <dbReference type="ChEBI" id="CHEBI:15378"/>
        <dbReference type="ChEBI" id="CHEBI:16526"/>
        <dbReference type="ChEBI" id="CHEBI:16810"/>
        <dbReference type="ChEBI" id="CHEBI:29780"/>
        <dbReference type="ChEBI" id="CHEBI:58818"/>
        <dbReference type="EC" id="2.2.1.9"/>
    </reaction>
</comment>
<dbReference type="EC" id="2.2.1.9" evidence="7"/>
<gene>
    <name evidence="7" type="primary">menD</name>
    <name evidence="11" type="ORF">ABE28_020810</name>
</gene>
<evidence type="ECO:0000256" key="4">
    <source>
        <dbReference type="ARBA" id="ARBA00022842"/>
    </source>
</evidence>
<keyword evidence="3 7" id="KW-0479">Metal-binding</keyword>
<protein>
    <recommendedName>
        <fullName evidence="7">2-succinyl-5-enolpyruvyl-6-hydroxy-3-cyclohexene-1-carboxylate synthase</fullName>
        <shortName evidence="7">SEPHCHC synthase</shortName>
        <ecNumber evidence="7">2.2.1.9</ecNumber>
    </recommendedName>
    <alternativeName>
        <fullName evidence="7">Menaquinone biosynthesis protein MenD</fullName>
    </alternativeName>
</protein>
<comment type="pathway">
    <text evidence="7">Quinol/quinone metabolism; 1,4-dihydroxy-2-naphthoate biosynthesis; 1,4-dihydroxy-2-naphthoate from chorismate: step 2/7.</text>
</comment>
<dbReference type="SUPFAM" id="SSF52518">
    <property type="entry name" value="Thiamin diphosphate-binding fold (THDP-binding)"/>
    <property type="match status" value="2"/>
</dbReference>
<dbReference type="GO" id="GO:0030976">
    <property type="term" value="F:thiamine pyrophosphate binding"/>
    <property type="evidence" value="ECO:0007669"/>
    <property type="project" value="UniProtKB-UniRule"/>
</dbReference>
<dbReference type="OrthoDB" id="9791859at2"/>
<keyword evidence="12" id="KW-1185">Reference proteome</keyword>
<comment type="similarity">
    <text evidence="7">Belongs to the TPP enzyme family. MenD subfamily.</text>
</comment>
<keyword evidence="6 7" id="KW-0464">Manganese</keyword>
<dbReference type="Gene3D" id="3.40.50.1220">
    <property type="entry name" value="TPP-binding domain"/>
    <property type="match status" value="1"/>
</dbReference>
<evidence type="ECO:0000256" key="2">
    <source>
        <dbReference type="ARBA" id="ARBA00022679"/>
    </source>
</evidence>
<dbReference type="STRING" id="264697.ABE28_020810"/>
<evidence type="ECO:0000256" key="1">
    <source>
        <dbReference type="ARBA" id="ARBA00022428"/>
    </source>
</evidence>
<reference evidence="11 12" key="1">
    <citation type="submission" date="2016-08" db="EMBL/GenBank/DDBJ databases">
        <title>Complete genome sequence of Bacillus muralis G25-68, a strain with toxicity to nematodes.</title>
        <authorList>
            <person name="Zheng Z."/>
        </authorList>
    </citation>
    <scope>NUCLEOTIDE SEQUENCE [LARGE SCALE GENOMIC DNA]</scope>
    <source>
        <strain evidence="11 12">G25-68</strain>
    </source>
</reference>
<proteinExistence type="inferred from homology"/>
<dbReference type="InterPro" id="IPR029061">
    <property type="entry name" value="THDP-binding"/>
</dbReference>
<dbReference type="GO" id="GO:0070204">
    <property type="term" value="F:2-succinyl-5-enolpyruvyl-6-hydroxy-3-cyclohexene-1-carboxylic-acid synthase activity"/>
    <property type="evidence" value="ECO:0007669"/>
    <property type="project" value="UniProtKB-UniRule"/>
</dbReference>
<evidence type="ECO:0000256" key="3">
    <source>
        <dbReference type="ARBA" id="ARBA00022723"/>
    </source>
</evidence>
<dbReference type="CDD" id="cd02009">
    <property type="entry name" value="TPP_SHCHC_synthase"/>
    <property type="match status" value="1"/>
</dbReference>
<evidence type="ECO:0000256" key="7">
    <source>
        <dbReference type="HAMAP-Rule" id="MF_01659"/>
    </source>
</evidence>
<keyword evidence="5 7" id="KW-0786">Thiamine pyrophosphate</keyword>
<comment type="function">
    <text evidence="7">Catalyzes the thiamine diphosphate-dependent decarboxylation of 2-oxoglutarate and the subsequent addition of the resulting succinic semialdehyde-thiamine pyrophosphate anion to isochorismate to yield 2-succinyl-5-enolpyruvyl-6-hydroxy-3-cyclohexene-1-carboxylate (SEPHCHC).</text>
</comment>
<dbReference type="InterPro" id="IPR011766">
    <property type="entry name" value="TPP_enzyme_TPP-bd"/>
</dbReference>
<dbReference type="InterPro" id="IPR004433">
    <property type="entry name" value="MenaQ_synth_MenD"/>
</dbReference>
<dbReference type="AlphaFoldDB" id="A0A1B3XUD3"/>
<evidence type="ECO:0000256" key="5">
    <source>
        <dbReference type="ARBA" id="ARBA00023052"/>
    </source>
</evidence>
<dbReference type="Pfam" id="PF02776">
    <property type="entry name" value="TPP_enzyme_N"/>
    <property type="match status" value="1"/>
</dbReference>
<evidence type="ECO:0000259" key="8">
    <source>
        <dbReference type="Pfam" id="PF02775"/>
    </source>
</evidence>
<dbReference type="Proteomes" id="UP000077926">
    <property type="component" value="Chromosome"/>
</dbReference>